<dbReference type="Pfam" id="PF20240">
    <property type="entry name" value="DUF6597"/>
    <property type="match status" value="1"/>
</dbReference>
<evidence type="ECO:0000256" key="2">
    <source>
        <dbReference type="ARBA" id="ARBA00023125"/>
    </source>
</evidence>
<keyword evidence="2" id="KW-0238">DNA-binding</keyword>
<evidence type="ECO:0000256" key="3">
    <source>
        <dbReference type="ARBA" id="ARBA00023163"/>
    </source>
</evidence>
<organism evidence="5 6">
    <name type="scientific">Kibdelosporangium aridum</name>
    <dbReference type="NCBI Taxonomy" id="2030"/>
    <lineage>
        <taxon>Bacteria</taxon>
        <taxon>Bacillati</taxon>
        <taxon>Actinomycetota</taxon>
        <taxon>Actinomycetes</taxon>
        <taxon>Pseudonocardiales</taxon>
        <taxon>Pseudonocardiaceae</taxon>
        <taxon>Kibdelosporangium</taxon>
    </lineage>
</organism>
<dbReference type="GO" id="GO:0003700">
    <property type="term" value="F:DNA-binding transcription factor activity"/>
    <property type="evidence" value="ECO:0007669"/>
    <property type="project" value="InterPro"/>
</dbReference>
<dbReference type="SMART" id="SM00342">
    <property type="entry name" value="HTH_ARAC"/>
    <property type="match status" value="1"/>
</dbReference>
<reference evidence="5 6" key="1">
    <citation type="submission" date="2018-05" db="EMBL/GenBank/DDBJ databases">
        <title>Evolution of GPA BGCs.</title>
        <authorList>
            <person name="Waglechner N."/>
            <person name="Wright G.D."/>
        </authorList>
    </citation>
    <scope>NUCLEOTIDE SEQUENCE [LARGE SCALE GENOMIC DNA]</scope>
    <source>
        <strain evidence="5 6">A82846</strain>
    </source>
</reference>
<evidence type="ECO:0000256" key="1">
    <source>
        <dbReference type="ARBA" id="ARBA00023015"/>
    </source>
</evidence>
<keyword evidence="1" id="KW-0805">Transcription regulation</keyword>
<sequence>MDFTYVPRQPGGSLAPLVESIWYARGRITYQREHIAPTGSTVAGIVLGPPIRQTAATGETLEAATGFLIGPHDRPIVNQPTAETYCVGIVAGPVACQAVFGLSPAQLRGRVVDLVEVWPPAAELRAGLLRLSTPDEMLDLFEATLRRTATPVPRMDRCQQAVAALERDPTRSIAEIAAELGVSHGHLDREFTRVVGLSPRTLARILRVRGLLDHIDVYGQVAWIELAATLGWFDQAHLIRDFKRHTGVTPSAYLAAQRAAFAPDQAEPGFVPDVKSVQDD</sequence>
<dbReference type="PROSITE" id="PS01124">
    <property type="entry name" value="HTH_ARAC_FAMILY_2"/>
    <property type="match status" value="1"/>
</dbReference>
<dbReference type="SUPFAM" id="SSF46689">
    <property type="entry name" value="Homeodomain-like"/>
    <property type="match status" value="1"/>
</dbReference>
<dbReference type="GO" id="GO:0043565">
    <property type="term" value="F:sequence-specific DNA binding"/>
    <property type="evidence" value="ECO:0007669"/>
    <property type="project" value="InterPro"/>
</dbReference>
<feature type="domain" description="HTH araC/xylS-type" evidence="4">
    <location>
        <begin position="156"/>
        <end position="256"/>
    </location>
</feature>
<dbReference type="InterPro" id="IPR018060">
    <property type="entry name" value="HTH_AraC"/>
</dbReference>
<dbReference type="AlphaFoldDB" id="A0A428ZHA7"/>
<dbReference type="Proteomes" id="UP000287547">
    <property type="component" value="Unassembled WGS sequence"/>
</dbReference>
<dbReference type="OrthoDB" id="2559672at2"/>
<dbReference type="Pfam" id="PF12833">
    <property type="entry name" value="HTH_18"/>
    <property type="match status" value="1"/>
</dbReference>
<dbReference type="RefSeq" id="WP_051794254.1">
    <property type="nucleotide sequence ID" value="NZ_QHKI01000006.1"/>
</dbReference>
<evidence type="ECO:0000313" key="6">
    <source>
        <dbReference type="Proteomes" id="UP000287547"/>
    </source>
</evidence>
<protein>
    <submittedName>
        <fullName evidence="5">AraC family transcriptional regulator</fullName>
    </submittedName>
</protein>
<name>A0A428ZHA7_KIBAR</name>
<dbReference type="EMBL" id="QHKI01000006">
    <property type="protein sequence ID" value="RSM87444.1"/>
    <property type="molecule type" value="Genomic_DNA"/>
</dbReference>
<accession>A0A428ZHA7</accession>
<dbReference type="InterPro" id="IPR046532">
    <property type="entry name" value="DUF6597"/>
</dbReference>
<dbReference type="PANTHER" id="PTHR46796">
    <property type="entry name" value="HTH-TYPE TRANSCRIPTIONAL ACTIVATOR RHAS-RELATED"/>
    <property type="match status" value="1"/>
</dbReference>
<dbReference type="InterPro" id="IPR050204">
    <property type="entry name" value="AraC_XylS_family_regulators"/>
</dbReference>
<dbReference type="InterPro" id="IPR009057">
    <property type="entry name" value="Homeodomain-like_sf"/>
</dbReference>
<evidence type="ECO:0000313" key="5">
    <source>
        <dbReference type="EMBL" id="RSM87444.1"/>
    </source>
</evidence>
<dbReference type="PANTHER" id="PTHR46796:SF15">
    <property type="entry name" value="BLL1074 PROTEIN"/>
    <property type="match status" value="1"/>
</dbReference>
<keyword evidence="3" id="KW-0804">Transcription</keyword>
<gene>
    <name evidence="5" type="ORF">DMH04_10450</name>
</gene>
<dbReference type="Gene3D" id="1.10.10.60">
    <property type="entry name" value="Homeodomain-like"/>
    <property type="match status" value="2"/>
</dbReference>
<evidence type="ECO:0000259" key="4">
    <source>
        <dbReference type="PROSITE" id="PS01124"/>
    </source>
</evidence>
<proteinExistence type="predicted"/>
<comment type="caution">
    <text evidence="5">The sequence shown here is derived from an EMBL/GenBank/DDBJ whole genome shotgun (WGS) entry which is preliminary data.</text>
</comment>